<evidence type="ECO:0000313" key="1">
    <source>
        <dbReference type="EMBL" id="QUM68625.1"/>
    </source>
</evidence>
<sequence length="90" mass="10181">MTTFKIIANGLIESDISFELKDGYLEVEDCTVTISDNGLYYVHLTGIGHKQGVAVKSPFVILEFLIAYYRLVKDNRNLVGTNFVYRKGDE</sequence>
<organism evidence="1 2">
    <name type="scientific">Staphylococcus delphini</name>
    <dbReference type="NCBI Taxonomy" id="53344"/>
    <lineage>
        <taxon>Bacteria</taxon>
        <taxon>Bacillati</taxon>
        <taxon>Bacillota</taxon>
        <taxon>Bacilli</taxon>
        <taxon>Bacillales</taxon>
        <taxon>Staphylococcaceae</taxon>
        <taxon>Staphylococcus</taxon>
        <taxon>Staphylococcus intermedius group</taxon>
    </lineage>
</organism>
<name>A0AAQ0D5Q7_9STAP</name>
<dbReference type="RefSeq" id="WP_212574557.1">
    <property type="nucleotide sequence ID" value="NZ_CP063367.1"/>
</dbReference>
<dbReference type="AlphaFoldDB" id="A0AAQ0D5Q7"/>
<reference evidence="1" key="1">
    <citation type="journal article" date="2021" name="Front. Microbiol.">
        <title>Presence and Characterization of a Novel cfr-Carrying Tn558 Transposon Derivative in Staphylococcus delphini Isolated From Retail Food.</title>
        <authorList>
            <person name="Zhang F."/>
            <person name="Wu S."/>
            <person name="Huang J."/>
            <person name="Yang R."/>
            <person name="Zhang J."/>
            <person name="Lei T."/>
            <person name="Dai J."/>
            <person name="Ding Y."/>
            <person name="Xue L."/>
            <person name="Wang J."/>
            <person name="Chen M."/>
            <person name="Wu Q."/>
        </authorList>
    </citation>
    <scope>NUCLEOTIDE SEQUENCE</scope>
    <source>
        <strain evidence="1">2794-1</strain>
    </source>
</reference>
<gene>
    <name evidence="1" type="ORF">IPU22_08550</name>
</gene>
<dbReference type="EMBL" id="CP063367">
    <property type="protein sequence ID" value="QUM68625.1"/>
    <property type="molecule type" value="Genomic_DNA"/>
</dbReference>
<accession>A0AAQ0D5Q7</accession>
<evidence type="ECO:0000313" key="2">
    <source>
        <dbReference type="Proteomes" id="UP000675994"/>
    </source>
</evidence>
<protein>
    <submittedName>
        <fullName evidence="1">Uncharacterized protein</fullName>
    </submittedName>
</protein>
<proteinExistence type="predicted"/>
<dbReference type="Proteomes" id="UP000675994">
    <property type="component" value="Chromosome"/>
</dbReference>